<dbReference type="Gene3D" id="3.40.50.300">
    <property type="entry name" value="P-loop containing nucleotide triphosphate hydrolases"/>
    <property type="match status" value="2"/>
</dbReference>
<comment type="caution">
    <text evidence="6">The sequence shown here is derived from an EMBL/GenBank/DDBJ whole genome shotgun (WGS) entry which is preliminary data.</text>
</comment>
<dbReference type="Pfam" id="PF13558">
    <property type="entry name" value="SbcC_Walker_B"/>
    <property type="match status" value="1"/>
</dbReference>
<sequence>MRPLKLTMTAFGPYAKNEEIDFTILNNKSIFLITGPTGAGKTTIFDGISYAIYGEASGEDRDGESLRSQFADVDTLTSVELEFELKGTKYYIKRTPKQEKRKSRGEGTTEQKTDAEMKIIHSDEQVKVISGVSNVNDKINEIMGINYAQFKQIMMIPQGEFRKLLVSESKDREKILQKIFGTEAYKLVEIKLNDRAREIKNIIKDLNNKQSENISTIQFDNNTQLMELIQSENRNITEIVTSLESFIEEDIEKRSSLEKSAKEILNELEKNQKKIFEAKENNKKFEEKENLEKIKDKLESQQSIMDLEKERLVKARKAAQIDAVEENYIERHKDLAIKKRELELNQSSIEIASQALIKAEEALKVENSKEEEKIKLLEYTSVLKGYREKVKVFEDENTSLNLIELQLKDVNNKKNEKKQLVEKIKKDIEILSNKLEVVRKASSDYIKFNAELEKTNQIYNKISDLHSENGKLISFRNEYLKYKKEVNENKKLYEEYEKKFRDMEQIFRDGQAGVLALGLNTGDPCPVCGSTHHPKLAKLENDVPTEDELKEYKKLLEEAKKKFDKSDACFRETDVNGRLLLNIINRLKDELNLLIKENILELSKDDLTNFINNKLLEFDSLKEKLYIEVKTLDKEKNQEEATLKSLNEKKNLLQAEENKLEKLNDEYTQKLAEVERKKGILNQLTVEIPENLRSEMALKKVIENSESRYEFMCKALKDAQNLYNECKLQYEKLLTENKGLIKSLNEAEASLKEAEGKLNEEIIKSGFKSLEDYKASKLNEEEIDNLNKKINEFNEELRSVKDRYEKSLKDLEGLSIIAISTLLEKDKNIKDQMEVLEKEKTELHAKITRNKSSLIRINELSEQIKEKEKEYSIIGDLAEVAKGNNTERMTFERYVLAAFFDEIIEKANLRLGKMTEYRYELDRIKEKGKGLTQSGLELQVFDNYTGKYRHVKTLSGGESFKASLALALGLADVVQCYAGGISIDTIFIDEGFGTLDPESLDNAIQCLIDLQNYGRLVGIISHVPELKERIDSRLEIIPSAEGSTTKFNVR</sequence>
<evidence type="ECO:0000256" key="4">
    <source>
        <dbReference type="SAM" id="Coils"/>
    </source>
</evidence>
<dbReference type="SUPFAM" id="SSF52540">
    <property type="entry name" value="P-loop containing nucleoside triphosphate hydrolases"/>
    <property type="match status" value="1"/>
</dbReference>
<organism evidence="6 7">
    <name type="scientific">Clostridium aciditolerans</name>
    <dbReference type="NCBI Taxonomy" id="339861"/>
    <lineage>
        <taxon>Bacteria</taxon>
        <taxon>Bacillati</taxon>
        <taxon>Bacillota</taxon>
        <taxon>Clostridia</taxon>
        <taxon>Eubacteriales</taxon>
        <taxon>Clostridiaceae</taxon>
        <taxon>Clostridium</taxon>
    </lineage>
</organism>
<dbReference type="Proteomes" id="UP000622687">
    <property type="component" value="Unassembled WGS sequence"/>
</dbReference>
<comment type="subunit">
    <text evidence="2">Heterodimer of SbcC and SbcD.</text>
</comment>
<proteinExistence type="inferred from homology"/>
<feature type="coiled-coil region" evidence="4">
    <location>
        <begin position="479"/>
        <end position="506"/>
    </location>
</feature>
<dbReference type="EMBL" id="JAEEGB010000003">
    <property type="protein sequence ID" value="MBI6871490.1"/>
    <property type="molecule type" value="Genomic_DNA"/>
</dbReference>
<dbReference type="GO" id="GO:0006302">
    <property type="term" value="P:double-strand break repair"/>
    <property type="evidence" value="ECO:0007669"/>
    <property type="project" value="InterPro"/>
</dbReference>
<evidence type="ECO:0000259" key="5">
    <source>
        <dbReference type="Pfam" id="PF13476"/>
    </source>
</evidence>
<reference evidence="6" key="1">
    <citation type="submission" date="2020-12" db="EMBL/GenBank/DDBJ databases">
        <title>Clostridium thailandense sp. nov., a novel acetogenic bacterium isolated from peat land soil in Thailand.</title>
        <authorList>
            <person name="Chaikitkaew S."/>
            <person name="Birkeland N.K."/>
        </authorList>
    </citation>
    <scope>NUCLEOTIDE SEQUENCE</scope>
    <source>
        <strain evidence="6">DSM 17425</strain>
    </source>
</reference>
<evidence type="ECO:0000256" key="1">
    <source>
        <dbReference type="ARBA" id="ARBA00006930"/>
    </source>
</evidence>
<evidence type="ECO:0000313" key="7">
    <source>
        <dbReference type="Proteomes" id="UP000622687"/>
    </source>
</evidence>
<dbReference type="RefSeq" id="WP_211140938.1">
    <property type="nucleotide sequence ID" value="NZ_JAEEGB010000003.1"/>
</dbReference>
<dbReference type="InterPro" id="IPR038729">
    <property type="entry name" value="Rad50/SbcC_AAA"/>
</dbReference>
<feature type="coiled-coil region" evidence="4">
    <location>
        <begin position="247"/>
        <end position="311"/>
    </location>
</feature>
<feature type="coiled-coil region" evidence="4">
    <location>
        <begin position="400"/>
        <end position="441"/>
    </location>
</feature>
<feature type="coiled-coil region" evidence="4">
    <location>
        <begin position="716"/>
        <end position="877"/>
    </location>
</feature>
<evidence type="ECO:0000256" key="3">
    <source>
        <dbReference type="ARBA" id="ARBA00013368"/>
    </source>
</evidence>
<dbReference type="InterPro" id="IPR027417">
    <property type="entry name" value="P-loop_NTPase"/>
</dbReference>
<dbReference type="GO" id="GO:0016887">
    <property type="term" value="F:ATP hydrolysis activity"/>
    <property type="evidence" value="ECO:0007669"/>
    <property type="project" value="InterPro"/>
</dbReference>
<feature type="domain" description="Rad50/SbcC-type AAA" evidence="5">
    <location>
        <begin position="5"/>
        <end position="217"/>
    </location>
</feature>
<evidence type="ECO:0000313" key="6">
    <source>
        <dbReference type="EMBL" id="MBI6871490.1"/>
    </source>
</evidence>
<feature type="coiled-coil region" evidence="4">
    <location>
        <begin position="622"/>
        <end position="684"/>
    </location>
</feature>
<accession>A0A934HNP6</accession>
<evidence type="ECO:0000256" key="2">
    <source>
        <dbReference type="ARBA" id="ARBA00011322"/>
    </source>
</evidence>
<gene>
    <name evidence="6" type="ORF">I6U51_02065</name>
</gene>
<dbReference type="AlphaFoldDB" id="A0A934HNP6"/>
<dbReference type="PANTHER" id="PTHR32114">
    <property type="entry name" value="ABC TRANSPORTER ABCH.3"/>
    <property type="match status" value="1"/>
</dbReference>
<comment type="similarity">
    <text evidence="1">Belongs to the SMC family. SbcC subfamily.</text>
</comment>
<keyword evidence="4" id="KW-0175">Coiled coil</keyword>
<dbReference type="Pfam" id="PF13476">
    <property type="entry name" value="AAA_23"/>
    <property type="match status" value="1"/>
</dbReference>
<protein>
    <recommendedName>
        <fullName evidence="3">Nuclease SbcCD subunit C</fullName>
    </recommendedName>
</protein>
<name>A0A934HNP6_9CLOT</name>
<dbReference type="PANTHER" id="PTHR32114:SF2">
    <property type="entry name" value="ABC TRANSPORTER ABCH.3"/>
    <property type="match status" value="1"/>
</dbReference>
<keyword evidence="7" id="KW-1185">Reference proteome</keyword>